<comment type="caution">
    <text evidence="1">The sequence shown here is derived from an EMBL/GenBank/DDBJ whole genome shotgun (WGS) entry which is preliminary data.</text>
</comment>
<evidence type="ECO:0008006" key="3">
    <source>
        <dbReference type="Google" id="ProtNLM"/>
    </source>
</evidence>
<dbReference type="EMBL" id="BKBI01000002">
    <property type="protein sequence ID" value="GEQ34726.1"/>
    <property type="molecule type" value="Genomic_DNA"/>
</dbReference>
<proteinExistence type="predicted"/>
<gene>
    <name evidence="1" type="ORF">M132T_02340</name>
</gene>
<name>A0AAV3WSU7_9LACT</name>
<protein>
    <recommendedName>
        <fullName evidence="3">Ribosomal protein L20</fullName>
    </recommendedName>
</protein>
<dbReference type="AlphaFoldDB" id="A0AAV3WSU7"/>
<organism evidence="1 2">
    <name type="scientific">Marinilactibacillus psychrotolerans</name>
    <dbReference type="NCBI Taxonomy" id="191770"/>
    <lineage>
        <taxon>Bacteria</taxon>
        <taxon>Bacillati</taxon>
        <taxon>Bacillota</taxon>
        <taxon>Bacilli</taxon>
        <taxon>Lactobacillales</taxon>
        <taxon>Carnobacteriaceae</taxon>
        <taxon>Marinilactibacillus</taxon>
    </lineage>
</organism>
<dbReference type="Proteomes" id="UP000887127">
    <property type="component" value="Unassembled WGS sequence"/>
</dbReference>
<sequence length="59" mass="6794">MKRLGKNSFINKGTLHNSLFYKQLTNMNLVNTTLTKSTLVELVLSKRSAYNMFIKLSNK</sequence>
<reference evidence="1" key="1">
    <citation type="submission" date="2019-08" db="EMBL/GenBank/DDBJ databases">
        <title>Marinilactibacillus psychrotolerans M13-2T whole genome sequencing project.</title>
        <authorList>
            <person name="Ishikawa M."/>
            <person name="Suzuki T."/>
            <person name="Matsutani M."/>
        </authorList>
    </citation>
    <scope>NUCLEOTIDE SEQUENCE</scope>
    <source>
        <strain evidence="1">M13-2T</strain>
    </source>
</reference>
<evidence type="ECO:0000313" key="1">
    <source>
        <dbReference type="EMBL" id="GEQ34726.1"/>
    </source>
</evidence>
<evidence type="ECO:0000313" key="2">
    <source>
        <dbReference type="Proteomes" id="UP000887127"/>
    </source>
</evidence>
<accession>A0AAV3WSU7</accession>